<proteinExistence type="predicted"/>
<comment type="caution">
    <text evidence="2">The sequence shown here is derived from an EMBL/GenBank/DDBJ whole genome shotgun (WGS) entry which is preliminary data.</text>
</comment>
<accession>A0A412FM33</accession>
<name>A0A412FM33_9FIRM</name>
<dbReference type="EMBL" id="QRUP01000024">
    <property type="protein sequence ID" value="RGR69204.1"/>
    <property type="molecule type" value="Genomic_DNA"/>
</dbReference>
<dbReference type="PANTHER" id="PTHR34351:SF2">
    <property type="entry name" value="DUF58 DOMAIN-CONTAINING PROTEIN"/>
    <property type="match status" value="1"/>
</dbReference>
<sequence length="373" mass="41731">MTLLLIFVLGLVFVQLGRYDFERRGARGLSVTLLSDVSRLEPGQTLTLTVILENKKRMSVPHAAVRITFPAILDCEETDLTLTGESATNAFVLHTTLAGRQKKTRSLRFTAKQRGAGEFRASTILSDYLNLTQLDGPPTTPRLCVVHPLRQFPAALEASPCGLQGQQSVRRWLYPDPIFFTGVRPYQPQDSFRDIDWRATARYQSFYVKEYDHTSDPAFSIFLILQSIQNLFADDAEFMESAVQFAAAILDQSQRQQLSAALVTNAVVRFSVADTSVCDASLNHTVSCLDLLACAAPYPLSEPTRLFQRYPQLLDASHHCLFILNSLTEAIREWVMKICAQGTAVTLVCWTLPDPKTLPARCQALPLRKEETE</sequence>
<dbReference type="RefSeq" id="WP_117895912.1">
    <property type="nucleotide sequence ID" value="NZ_CABJCV010000024.1"/>
</dbReference>
<evidence type="ECO:0000313" key="2">
    <source>
        <dbReference type="EMBL" id="RGR69204.1"/>
    </source>
</evidence>
<dbReference type="Proteomes" id="UP000284178">
    <property type="component" value="Unassembled WGS sequence"/>
</dbReference>
<dbReference type="AlphaFoldDB" id="A0A412FM33"/>
<dbReference type="GeneID" id="83016719"/>
<reference evidence="2 3" key="1">
    <citation type="submission" date="2018-08" db="EMBL/GenBank/DDBJ databases">
        <title>A genome reference for cultivated species of the human gut microbiota.</title>
        <authorList>
            <person name="Zou Y."/>
            <person name="Xue W."/>
            <person name="Luo G."/>
        </authorList>
    </citation>
    <scope>NUCLEOTIDE SEQUENCE [LARGE SCALE GENOMIC DNA]</scope>
    <source>
        <strain evidence="2 3">AF24-29</strain>
    </source>
</reference>
<protein>
    <submittedName>
        <fullName evidence="2">DUF58 domain-containing protein</fullName>
    </submittedName>
</protein>
<evidence type="ECO:0000313" key="3">
    <source>
        <dbReference type="Proteomes" id="UP000284178"/>
    </source>
</evidence>
<keyword evidence="3" id="KW-1185">Reference proteome</keyword>
<feature type="domain" description="DUF58" evidence="1">
    <location>
        <begin position="183"/>
        <end position="255"/>
    </location>
</feature>
<organism evidence="2 3">
    <name type="scientific">Holdemania filiformis</name>
    <dbReference type="NCBI Taxonomy" id="61171"/>
    <lineage>
        <taxon>Bacteria</taxon>
        <taxon>Bacillati</taxon>
        <taxon>Bacillota</taxon>
        <taxon>Erysipelotrichia</taxon>
        <taxon>Erysipelotrichales</taxon>
        <taxon>Erysipelotrichaceae</taxon>
        <taxon>Holdemania</taxon>
    </lineage>
</organism>
<evidence type="ECO:0000259" key="1">
    <source>
        <dbReference type="Pfam" id="PF01882"/>
    </source>
</evidence>
<dbReference type="Pfam" id="PF01882">
    <property type="entry name" value="DUF58"/>
    <property type="match status" value="1"/>
</dbReference>
<dbReference type="InterPro" id="IPR002881">
    <property type="entry name" value="DUF58"/>
</dbReference>
<dbReference type="PANTHER" id="PTHR34351">
    <property type="entry name" value="SLR1927 PROTEIN-RELATED"/>
    <property type="match status" value="1"/>
</dbReference>
<gene>
    <name evidence="2" type="ORF">DWY25_15055</name>
</gene>